<evidence type="ECO:0000256" key="14">
    <source>
        <dbReference type="SAM" id="MobiDB-lite"/>
    </source>
</evidence>
<dbReference type="GO" id="GO:0009507">
    <property type="term" value="C:chloroplast"/>
    <property type="evidence" value="ECO:0007669"/>
    <property type="project" value="UniProtKB-SubCell"/>
</dbReference>
<evidence type="ECO:0000256" key="4">
    <source>
        <dbReference type="ARBA" id="ARBA00004727"/>
    </source>
</evidence>
<dbReference type="NCBIfam" id="TIGR02095">
    <property type="entry name" value="glgA"/>
    <property type="match status" value="1"/>
</dbReference>
<feature type="compositionally biased region" description="Polar residues" evidence="14">
    <location>
        <begin position="341"/>
        <end position="357"/>
    </location>
</feature>
<comment type="subcellular location">
    <subcellularLocation>
        <location evidence="3">Plastid</location>
        <location evidence="3">Amyloplast</location>
    </subcellularLocation>
    <subcellularLocation>
        <location evidence="2">Plastid</location>
        <location evidence="2">Chloroplast</location>
    </subcellularLocation>
</comment>
<dbReference type="HAMAP" id="MF_00484">
    <property type="entry name" value="Glycogen_synth"/>
    <property type="match status" value="1"/>
</dbReference>
<dbReference type="EMBL" id="JACMSC010000011">
    <property type="protein sequence ID" value="KAG6499131.1"/>
    <property type="molecule type" value="Genomic_DNA"/>
</dbReference>
<proteinExistence type="inferred from homology"/>
<dbReference type="SUPFAM" id="SSF53756">
    <property type="entry name" value="UDP-Glycosyltransferase/glycogen phosphorylase"/>
    <property type="match status" value="1"/>
</dbReference>
<keyword evidence="8" id="KW-0934">Plastid</keyword>
<evidence type="ECO:0000256" key="10">
    <source>
        <dbReference type="ARBA" id="ARBA00022679"/>
    </source>
</evidence>
<evidence type="ECO:0000256" key="6">
    <source>
        <dbReference type="ARBA" id="ARBA00012588"/>
    </source>
</evidence>
<comment type="catalytic activity">
    <reaction evidence="1">
        <text>[(1-&gt;4)-alpha-D-glucosyl](n) + ADP-alpha-D-glucose = [(1-&gt;4)-alpha-D-glucosyl](n+1) + ADP + H(+)</text>
        <dbReference type="Rhea" id="RHEA:18189"/>
        <dbReference type="Rhea" id="RHEA-COMP:9584"/>
        <dbReference type="Rhea" id="RHEA-COMP:9587"/>
        <dbReference type="ChEBI" id="CHEBI:15378"/>
        <dbReference type="ChEBI" id="CHEBI:15444"/>
        <dbReference type="ChEBI" id="CHEBI:57498"/>
        <dbReference type="ChEBI" id="CHEBI:456216"/>
        <dbReference type="EC" id="2.4.1.21"/>
    </reaction>
</comment>
<feature type="region of interest" description="Disordered" evidence="14">
    <location>
        <begin position="1"/>
        <end position="31"/>
    </location>
</feature>
<comment type="caution">
    <text evidence="17">The sequence shown here is derived from an EMBL/GenBank/DDBJ whole genome shotgun (WGS) entry which is preliminary data.</text>
</comment>
<keyword evidence="11" id="KW-0750">Starch biosynthesis</keyword>
<keyword evidence="13" id="KW-0035">Amyloplast</keyword>
<feature type="region of interest" description="Disordered" evidence="14">
    <location>
        <begin position="337"/>
        <end position="357"/>
    </location>
</feature>
<dbReference type="PANTHER" id="PTHR45825">
    <property type="entry name" value="GRANULE-BOUND STARCH SYNTHASE 1, CHLOROPLASTIC/AMYLOPLASTIC"/>
    <property type="match status" value="1"/>
</dbReference>
<feature type="domain" description="Starch synthase catalytic" evidence="16">
    <location>
        <begin position="968"/>
        <end position="1202"/>
    </location>
</feature>
<evidence type="ECO:0000256" key="5">
    <source>
        <dbReference type="ARBA" id="ARBA00010281"/>
    </source>
</evidence>
<dbReference type="Pfam" id="PF00534">
    <property type="entry name" value="Glycos_transf_1"/>
    <property type="match status" value="1"/>
</dbReference>
<evidence type="ECO:0000256" key="3">
    <source>
        <dbReference type="ARBA" id="ARBA00004602"/>
    </source>
</evidence>
<evidence type="ECO:0000256" key="11">
    <source>
        <dbReference type="ARBA" id="ARBA00022922"/>
    </source>
</evidence>
<dbReference type="PANTHER" id="PTHR45825:SF2">
    <property type="entry name" value="STARCH SYNTHASE 2, CHLOROPLASTIC_AMYLOPLASTIC"/>
    <property type="match status" value="1"/>
</dbReference>
<evidence type="ECO:0000259" key="16">
    <source>
        <dbReference type="Pfam" id="PF08323"/>
    </source>
</evidence>
<dbReference type="EC" id="2.4.1.21" evidence="6"/>
<evidence type="ECO:0000256" key="1">
    <source>
        <dbReference type="ARBA" id="ARBA00001478"/>
    </source>
</evidence>
<evidence type="ECO:0000256" key="8">
    <source>
        <dbReference type="ARBA" id="ARBA00022640"/>
    </source>
</evidence>
<dbReference type="Pfam" id="PF08323">
    <property type="entry name" value="Glyco_transf_5"/>
    <property type="match status" value="1"/>
</dbReference>
<feature type="compositionally biased region" description="Pro residues" evidence="14">
    <location>
        <begin position="57"/>
        <end position="67"/>
    </location>
</feature>
<feature type="compositionally biased region" description="Basic residues" evidence="14">
    <location>
        <begin position="108"/>
        <end position="118"/>
    </location>
</feature>
<evidence type="ECO:0000256" key="13">
    <source>
        <dbReference type="ARBA" id="ARBA00023234"/>
    </source>
</evidence>
<dbReference type="FunFam" id="3.40.50.2000:FF:000048">
    <property type="entry name" value="Starch synthase, chloroplastic/amyloplastic"/>
    <property type="match status" value="1"/>
</dbReference>
<keyword evidence="7" id="KW-0150">Chloroplast</keyword>
<evidence type="ECO:0000256" key="12">
    <source>
        <dbReference type="ARBA" id="ARBA00022946"/>
    </source>
</evidence>
<dbReference type="GO" id="GO:0019252">
    <property type="term" value="P:starch biosynthetic process"/>
    <property type="evidence" value="ECO:0007669"/>
    <property type="project" value="UniProtKB-UniPathway"/>
</dbReference>
<organism evidence="17 18">
    <name type="scientific">Zingiber officinale</name>
    <name type="common">Ginger</name>
    <name type="synonym">Amomum zingiber</name>
    <dbReference type="NCBI Taxonomy" id="94328"/>
    <lineage>
        <taxon>Eukaryota</taxon>
        <taxon>Viridiplantae</taxon>
        <taxon>Streptophyta</taxon>
        <taxon>Embryophyta</taxon>
        <taxon>Tracheophyta</taxon>
        <taxon>Spermatophyta</taxon>
        <taxon>Magnoliopsida</taxon>
        <taxon>Liliopsida</taxon>
        <taxon>Zingiberales</taxon>
        <taxon>Zingiberaceae</taxon>
        <taxon>Zingiber</taxon>
    </lineage>
</organism>
<dbReference type="Gene3D" id="3.40.50.2000">
    <property type="entry name" value="Glycogen Phosphorylase B"/>
    <property type="match status" value="2"/>
</dbReference>
<keyword evidence="10" id="KW-0808">Transferase</keyword>
<dbReference type="Proteomes" id="UP000734854">
    <property type="component" value="Unassembled WGS sequence"/>
</dbReference>
<dbReference type="GO" id="GO:0009501">
    <property type="term" value="C:amyloplast"/>
    <property type="evidence" value="ECO:0007669"/>
    <property type="project" value="UniProtKB-SubCell"/>
</dbReference>
<keyword evidence="12" id="KW-0809">Transit peptide</keyword>
<protein>
    <recommendedName>
        <fullName evidence="6">starch synthase</fullName>
        <ecNumber evidence="6">2.4.1.21</ecNumber>
    </recommendedName>
</protein>
<keyword evidence="18" id="KW-1185">Reference proteome</keyword>
<feature type="domain" description="Glycosyl transferase family 1" evidence="15">
    <location>
        <begin position="1261"/>
        <end position="1413"/>
    </location>
</feature>
<dbReference type="InterPro" id="IPR013534">
    <property type="entry name" value="Starch_synth_cat_dom"/>
</dbReference>
<evidence type="ECO:0000259" key="15">
    <source>
        <dbReference type="Pfam" id="PF00534"/>
    </source>
</evidence>
<reference evidence="17 18" key="1">
    <citation type="submission" date="2020-08" db="EMBL/GenBank/DDBJ databases">
        <title>Plant Genome Project.</title>
        <authorList>
            <person name="Zhang R.-G."/>
        </authorList>
    </citation>
    <scope>NUCLEOTIDE SEQUENCE [LARGE SCALE GENOMIC DNA]</scope>
    <source>
        <tissue evidence="17">Rhizome</tissue>
    </source>
</reference>
<dbReference type="FunFam" id="3.40.50.2000:FF:000025">
    <property type="entry name" value="Starch synthase, chloroplastic/amyloplastic"/>
    <property type="match status" value="1"/>
</dbReference>
<sequence>MSRRSRSKRKPVPDDEEQPSQPITLFSSDDEANADLSIAIVEKARQRQAKRNKPVDAPFPAPVPASPPVIVLDISSASPSSGEAEFMSGRDTGSSVGGLLSPVDGKSMTRKKKSKKKQQQVEEDKEKELVGVIVSEEKPSIRDEEVINEANTSDNLVFRKLLLGESSTPRTSDKDKRWFRGSKSVPHDFGKRPKRDWVYEERWRTPTKTKIKGGWIVDDPGDLPRRRFGPTKYASPRTTVKRSQNGTACTKKFLHVVYHGPFVYLLPIGRTHGRPSREVGRSNSAEGQEDIDANYEDTIHDPPVSVMKRSNSNLAMERDLIVERREDLTSMKDIITKENESTVGNQNPGSLSNPDTANSVAQKTEVGVVDDDQLKMAQEVEQSKEHALGLLKETNLDYRITAEEHELESYNQSQNFLLNFDTGKNGQLDSTHSLTSSDSFGQSTEIVTINNDKGLTNSLEDDHLARLKQKSLEPYTLEEELDSHDQSKFIPFLAMGDTRELSRKKGASWTSSDNYALSTHADVDDGEKLMKGLEAEKSTAEVVGELKQRNVEPFIISEKNEPVSYNQSQDSMPKHDMDIDGGLEKTHDFLFPSDSFAQSTEASIDNDLIQMKQADYQQSQYQTTLPFPSDMSSSDVIDENVHITAKFNIHDSDKQQQVLPEVGNLSHPPLAGASVANVIFPPEQHITTEQDEPVSYNQGRDSLTKLGMDNEEPETTYDLLSYSSSAQSSKAGVGDHDELTNDFVIGKFMEDAHGQLNQTDHLQSQPHIMLPVLPGMHNSVLMIDNNLDTKTNMDGSDGQQEVPSEEGNISSSLLTSSSVMGIIGLPEQYMIPEEAAVSYSESQDSQSKLDTDIYELERSHDFSSSFDNFVQSNEVGVSDDDEPRNHLEIENSTSHDLQQLQETNFEQSQPQIMLPVLPDPFISDAVVDYNLEFTGETDLPISDEQQDVPPEEGNLDSLPLAGPNVMNVIVVAAECGLGDVVGDLPKALARRGHRVMVVVPKYGNYSELKELGVLRRYKADGQDLEVTYHHAYIDFVDFVFIDSPVFRHIGNDIYGGHWQDILKRMILFCKAAVEVPWYVPCGGSCYGDGNLVFIANDWHTALLPVYLKAYYRNNGLMIYTRCVLVIHNIAHQGRCPLDDFARLDLPGHYMDLFELYDPVGGEHLNIFAAGLKCADQVVTVSHGYSWELKTSEGGWGLHGIINEIGWKFRGIVNGINTQTWNPNFDVFLTSDGYTNYNLETLRVGKPQCKAALQRELGLPVRDDAPIFAFIGRLDGQKGIDLIEAAMPWFVGQDLQLVMLGTGRRDLEDMLRRFQAQYPNKVRGWVGFSDKMAHRITAGADVLLMPSKFEPCGLNQLYAMMYGTVPVVHAVGGLRDTVKQFDPFHDTGLGWTFEKAEANRMIDAIAHCLNTYRNYKESWKELQMRGMVQDFTWDNAAQLYEQVLVAAKYQW</sequence>
<comment type="similarity">
    <text evidence="5">Belongs to the glycosyltransferase 1 family. Bacterial/plant glycogen synthase subfamily.</text>
</comment>
<gene>
    <name evidence="17" type="ORF">ZIOFF_038887</name>
</gene>
<evidence type="ECO:0000256" key="2">
    <source>
        <dbReference type="ARBA" id="ARBA00004229"/>
    </source>
</evidence>
<evidence type="ECO:0000256" key="7">
    <source>
        <dbReference type="ARBA" id="ARBA00022528"/>
    </source>
</evidence>
<dbReference type="GO" id="GO:0009011">
    <property type="term" value="F:alpha-1,4-glucan glucosyltransferase (ADP-glucose donor) activity"/>
    <property type="evidence" value="ECO:0007669"/>
    <property type="project" value="UniProtKB-EC"/>
</dbReference>
<keyword evidence="9" id="KW-0328">Glycosyltransferase</keyword>
<dbReference type="GO" id="GO:0010021">
    <property type="term" value="P:amylopectin biosynthetic process"/>
    <property type="evidence" value="ECO:0007669"/>
    <property type="project" value="UniProtKB-ARBA"/>
</dbReference>
<comment type="pathway">
    <text evidence="4">Glycan biosynthesis; starch biosynthesis.</text>
</comment>
<evidence type="ECO:0000313" key="17">
    <source>
        <dbReference type="EMBL" id="KAG6499131.1"/>
    </source>
</evidence>
<evidence type="ECO:0000256" key="9">
    <source>
        <dbReference type="ARBA" id="ARBA00022676"/>
    </source>
</evidence>
<dbReference type="CDD" id="cd03791">
    <property type="entry name" value="GT5_Glycogen_synthase_DULL1-like"/>
    <property type="match status" value="1"/>
</dbReference>
<accession>A0A8J5G3K2</accession>
<name>A0A8J5G3K2_ZINOF</name>
<feature type="compositionally biased region" description="Basic residues" evidence="14">
    <location>
        <begin position="1"/>
        <end position="10"/>
    </location>
</feature>
<evidence type="ECO:0000313" key="18">
    <source>
        <dbReference type="Proteomes" id="UP000734854"/>
    </source>
</evidence>
<dbReference type="InterPro" id="IPR011835">
    <property type="entry name" value="GS/SS"/>
</dbReference>
<dbReference type="GO" id="GO:0004373">
    <property type="term" value="F:alpha-1,4-glucan glucosyltransferase (UDP-glucose donor) activity"/>
    <property type="evidence" value="ECO:0007669"/>
    <property type="project" value="InterPro"/>
</dbReference>
<dbReference type="InterPro" id="IPR001296">
    <property type="entry name" value="Glyco_trans_1"/>
</dbReference>
<dbReference type="UniPathway" id="UPA00152"/>
<feature type="region of interest" description="Disordered" evidence="14">
    <location>
        <begin position="43"/>
        <end position="127"/>
    </location>
</feature>